<keyword evidence="6 9" id="KW-0472">Membrane</keyword>
<evidence type="ECO:0000313" key="12">
    <source>
        <dbReference type="Proteomes" id="UP000285710"/>
    </source>
</evidence>
<dbReference type="SUPFAM" id="SSF103473">
    <property type="entry name" value="MFS general substrate transporter"/>
    <property type="match status" value="1"/>
</dbReference>
<dbReference type="Gene3D" id="1.20.1250.20">
    <property type="entry name" value="MFS general substrate transporter like domains"/>
    <property type="match status" value="1"/>
</dbReference>
<evidence type="ECO:0000256" key="2">
    <source>
        <dbReference type="ARBA" id="ARBA00022448"/>
    </source>
</evidence>
<feature type="transmembrane region" description="Helical" evidence="9">
    <location>
        <begin position="276"/>
        <end position="296"/>
    </location>
</feature>
<evidence type="ECO:0000256" key="9">
    <source>
        <dbReference type="SAM" id="Phobius"/>
    </source>
</evidence>
<evidence type="ECO:0000256" key="8">
    <source>
        <dbReference type="ARBA" id="ARBA00040914"/>
    </source>
</evidence>
<gene>
    <name evidence="11" type="ORF">D2T33_17410</name>
</gene>
<dbReference type="GO" id="GO:0022857">
    <property type="term" value="F:transmembrane transporter activity"/>
    <property type="evidence" value="ECO:0007669"/>
    <property type="project" value="InterPro"/>
</dbReference>
<feature type="transmembrane region" description="Helical" evidence="9">
    <location>
        <begin position="149"/>
        <end position="170"/>
    </location>
</feature>
<dbReference type="GO" id="GO:0005886">
    <property type="term" value="C:plasma membrane"/>
    <property type="evidence" value="ECO:0007669"/>
    <property type="project" value="UniProtKB-SubCell"/>
</dbReference>
<sequence length="508" mass="53913">MRGGNVPPGGQFRRGASGFRWRRIVSICAILAGTRQRSSRGHGPPAITCLRVQRGGFDRGSALRLEAFWRRGSAPVRTARPDRRWRRPLAGLIGRRAVVSETAQGIDQQQVLHNGNYRHFISSRICSSLGFQSLAVALGWMMYDLTQNAYMLGFVGLSQFAAMAVLTFVAGPVVDRFDRRRIGFLCQIIEGLTALCIGALILTETFSAPMILIAVAVLGGCQAFERPTMASLLPNIVSRSMLQRAVATSSSFMQTALIVGPSLGGLLYGFGERAPFLFSMVAFVIAGWNVASIRLVSAGHPKTPISLGTVFAGLSFIRGRPAILGTISLDLFAVLFGGAAALLPIFASDILAAGPIGLGLLRAAPAVGALLMSIVLARRPITRSAGRKMFLAVAVFGLATVLFALSNNIALSILALLITGAADNVSVVIRSSLVQLLTPDEMRGRVNAVNSLFIGTSNQLGEFESGMAAGLAGPVAAGVIGGVGTLAVVLVWMRLFPELRRVERLDGR</sequence>
<feature type="domain" description="Major facilitator superfamily (MFS) profile" evidence="10">
    <location>
        <begin position="275"/>
        <end position="508"/>
    </location>
</feature>
<organism evidence="11 12">
    <name type="scientific">Paenirhodobacter populi</name>
    <dbReference type="NCBI Taxonomy" id="2306993"/>
    <lineage>
        <taxon>Bacteria</taxon>
        <taxon>Pseudomonadati</taxon>
        <taxon>Pseudomonadota</taxon>
        <taxon>Alphaproteobacteria</taxon>
        <taxon>Rhodobacterales</taxon>
        <taxon>Rhodobacter group</taxon>
        <taxon>Paenirhodobacter</taxon>
    </lineage>
</organism>
<evidence type="ECO:0000256" key="4">
    <source>
        <dbReference type="ARBA" id="ARBA00022692"/>
    </source>
</evidence>
<keyword evidence="5 9" id="KW-1133">Transmembrane helix</keyword>
<evidence type="ECO:0000256" key="5">
    <source>
        <dbReference type="ARBA" id="ARBA00022989"/>
    </source>
</evidence>
<comment type="subcellular location">
    <subcellularLocation>
        <location evidence="1">Cell membrane</location>
        <topology evidence="1">Multi-pass membrane protein</topology>
    </subcellularLocation>
</comment>
<dbReference type="PANTHER" id="PTHR23513:SF9">
    <property type="entry name" value="ENTEROBACTIN EXPORTER ENTS"/>
    <property type="match status" value="1"/>
</dbReference>
<feature type="transmembrane region" description="Helical" evidence="9">
    <location>
        <begin position="322"/>
        <end position="347"/>
    </location>
</feature>
<feature type="transmembrane region" description="Helical" evidence="9">
    <location>
        <begin position="389"/>
        <end position="418"/>
    </location>
</feature>
<proteinExistence type="inferred from homology"/>
<keyword evidence="4 9" id="KW-0812">Transmembrane</keyword>
<comment type="caution">
    <text evidence="11">The sequence shown here is derived from an EMBL/GenBank/DDBJ whole genome shotgun (WGS) entry which is preliminary data.</text>
</comment>
<evidence type="ECO:0000256" key="1">
    <source>
        <dbReference type="ARBA" id="ARBA00004651"/>
    </source>
</evidence>
<feature type="transmembrane region" description="Helical" evidence="9">
    <location>
        <begin position="125"/>
        <end position="143"/>
    </location>
</feature>
<reference evidence="11 12" key="1">
    <citation type="submission" date="2019-01" db="EMBL/GenBank/DDBJ databases">
        <title>Sinorhodobacter populi sp. nov. isolated from the symptomatic bark tissue of Populus euramericana canker.</title>
        <authorList>
            <person name="Xu G."/>
        </authorList>
    </citation>
    <scope>NUCLEOTIDE SEQUENCE [LARGE SCALE GENOMIC DNA]</scope>
    <source>
        <strain evidence="11 12">2D-5</strain>
    </source>
</reference>
<evidence type="ECO:0000313" key="11">
    <source>
        <dbReference type="EMBL" id="RWR07249.1"/>
    </source>
</evidence>
<keyword evidence="12" id="KW-1185">Reference proteome</keyword>
<dbReference type="InterPro" id="IPR011701">
    <property type="entry name" value="MFS"/>
</dbReference>
<reference evidence="11 12" key="2">
    <citation type="submission" date="2019-01" db="EMBL/GenBank/DDBJ databases">
        <authorList>
            <person name="Li Y."/>
        </authorList>
    </citation>
    <scope>NUCLEOTIDE SEQUENCE [LARGE SCALE GENOMIC DNA]</scope>
    <source>
        <strain evidence="11 12">2D-5</strain>
    </source>
</reference>
<keyword evidence="2" id="KW-0813">Transport</keyword>
<dbReference type="EMBL" id="SAUW01000023">
    <property type="protein sequence ID" value="RWR07249.1"/>
    <property type="molecule type" value="Genomic_DNA"/>
</dbReference>
<dbReference type="CDD" id="cd06173">
    <property type="entry name" value="MFS_MefA_like"/>
    <property type="match status" value="1"/>
</dbReference>
<feature type="transmembrane region" description="Helical" evidence="9">
    <location>
        <begin position="475"/>
        <end position="495"/>
    </location>
</feature>
<dbReference type="Pfam" id="PF07690">
    <property type="entry name" value="MFS_1"/>
    <property type="match status" value="1"/>
</dbReference>
<evidence type="ECO:0000256" key="6">
    <source>
        <dbReference type="ARBA" id="ARBA00023136"/>
    </source>
</evidence>
<dbReference type="PANTHER" id="PTHR23513">
    <property type="entry name" value="INTEGRAL MEMBRANE EFFLUX PROTEIN-RELATED"/>
    <property type="match status" value="1"/>
</dbReference>
<name>A0A443IN38_9RHOB</name>
<accession>A0A443IN38</accession>
<dbReference type="AlphaFoldDB" id="A0A443IN38"/>
<protein>
    <recommendedName>
        <fullName evidence="8">Multidrug efflux pump Tap</fullName>
    </recommendedName>
</protein>
<evidence type="ECO:0000259" key="10">
    <source>
        <dbReference type="PROSITE" id="PS50850"/>
    </source>
</evidence>
<dbReference type="InterPro" id="IPR036259">
    <property type="entry name" value="MFS_trans_sf"/>
</dbReference>
<keyword evidence="3" id="KW-1003">Cell membrane</keyword>
<feature type="transmembrane region" description="Helical" evidence="9">
    <location>
        <begin position="359"/>
        <end position="377"/>
    </location>
</feature>
<evidence type="ECO:0000256" key="3">
    <source>
        <dbReference type="ARBA" id="ARBA00022475"/>
    </source>
</evidence>
<dbReference type="InterPro" id="IPR020846">
    <property type="entry name" value="MFS_dom"/>
</dbReference>
<dbReference type="Proteomes" id="UP000285710">
    <property type="component" value="Unassembled WGS sequence"/>
</dbReference>
<comment type="similarity">
    <text evidence="7">Belongs to the major facilitator superfamily. Drug:H(+) antiporter-3 (DHA3) (TC 2.A.1.21) family.</text>
</comment>
<evidence type="ECO:0000256" key="7">
    <source>
        <dbReference type="ARBA" id="ARBA00038075"/>
    </source>
</evidence>
<dbReference type="PROSITE" id="PS50850">
    <property type="entry name" value="MFS"/>
    <property type="match status" value="1"/>
</dbReference>